<sequence length="111" mass="12287">MEGNAFGWTAVSLSVLEAARASRGTALFYPQHPSAEVVVDVKWHLISGPCCGPVEAIHAYTDTTILSRTSPSQIDLLELMKMSHLRLRQTPSVPFLVIWDYDTATNPRFSL</sequence>
<comment type="caution">
    <text evidence="1">The sequence shown here is derived from an EMBL/GenBank/DDBJ whole genome shotgun (WGS) entry which is preliminary data.</text>
</comment>
<proteinExistence type="predicted"/>
<name>A0AAE0TXX6_9PEZI</name>
<keyword evidence="2" id="KW-1185">Reference proteome</keyword>
<gene>
    <name evidence="1" type="ORF">B0T24DRAFT_605936</name>
</gene>
<reference evidence="1" key="2">
    <citation type="submission" date="2023-06" db="EMBL/GenBank/DDBJ databases">
        <authorList>
            <consortium name="Lawrence Berkeley National Laboratory"/>
            <person name="Haridas S."/>
            <person name="Hensen N."/>
            <person name="Bonometti L."/>
            <person name="Westerberg I."/>
            <person name="Brannstrom I.O."/>
            <person name="Guillou S."/>
            <person name="Cros-Aarteil S."/>
            <person name="Calhoun S."/>
            <person name="Kuo A."/>
            <person name="Mondo S."/>
            <person name="Pangilinan J."/>
            <person name="Riley R."/>
            <person name="Labutti K."/>
            <person name="Andreopoulos B."/>
            <person name="Lipzen A."/>
            <person name="Chen C."/>
            <person name="Yanf M."/>
            <person name="Daum C."/>
            <person name="Ng V."/>
            <person name="Clum A."/>
            <person name="Steindorff A."/>
            <person name="Ohm R."/>
            <person name="Martin F."/>
            <person name="Silar P."/>
            <person name="Natvig D."/>
            <person name="Lalanne C."/>
            <person name="Gautier V."/>
            <person name="Ament-Velasquez S.L."/>
            <person name="Kruys A."/>
            <person name="Hutchinson M.I."/>
            <person name="Powell A.J."/>
            <person name="Barry K."/>
            <person name="Miller A.N."/>
            <person name="Grigoriev I.V."/>
            <person name="Debuchy R."/>
            <person name="Gladieux P."/>
            <person name="Thoren M.H."/>
            <person name="Johannesson H."/>
        </authorList>
    </citation>
    <scope>NUCLEOTIDE SEQUENCE</scope>
    <source>
        <strain evidence="1">CBS 958.72</strain>
    </source>
</reference>
<evidence type="ECO:0000313" key="1">
    <source>
        <dbReference type="EMBL" id="KAK3383693.1"/>
    </source>
</evidence>
<dbReference type="Proteomes" id="UP001287356">
    <property type="component" value="Unassembled WGS sequence"/>
</dbReference>
<protein>
    <submittedName>
        <fullName evidence="1">Uncharacterized protein</fullName>
    </submittedName>
</protein>
<accession>A0AAE0TXX6</accession>
<organism evidence="1 2">
    <name type="scientific">Lasiosphaeria ovina</name>
    <dbReference type="NCBI Taxonomy" id="92902"/>
    <lineage>
        <taxon>Eukaryota</taxon>
        <taxon>Fungi</taxon>
        <taxon>Dikarya</taxon>
        <taxon>Ascomycota</taxon>
        <taxon>Pezizomycotina</taxon>
        <taxon>Sordariomycetes</taxon>
        <taxon>Sordariomycetidae</taxon>
        <taxon>Sordariales</taxon>
        <taxon>Lasiosphaeriaceae</taxon>
        <taxon>Lasiosphaeria</taxon>
    </lineage>
</organism>
<evidence type="ECO:0000313" key="2">
    <source>
        <dbReference type="Proteomes" id="UP001287356"/>
    </source>
</evidence>
<dbReference type="AlphaFoldDB" id="A0AAE0TXX6"/>
<dbReference type="EMBL" id="JAULSN010000001">
    <property type="protein sequence ID" value="KAK3383693.1"/>
    <property type="molecule type" value="Genomic_DNA"/>
</dbReference>
<reference evidence="1" key="1">
    <citation type="journal article" date="2023" name="Mol. Phylogenet. Evol.">
        <title>Genome-scale phylogeny and comparative genomics of the fungal order Sordariales.</title>
        <authorList>
            <person name="Hensen N."/>
            <person name="Bonometti L."/>
            <person name="Westerberg I."/>
            <person name="Brannstrom I.O."/>
            <person name="Guillou S."/>
            <person name="Cros-Aarteil S."/>
            <person name="Calhoun S."/>
            <person name="Haridas S."/>
            <person name="Kuo A."/>
            <person name="Mondo S."/>
            <person name="Pangilinan J."/>
            <person name="Riley R."/>
            <person name="LaButti K."/>
            <person name="Andreopoulos B."/>
            <person name="Lipzen A."/>
            <person name="Chen C."/>
            <person name="Yan M."/>
            <person name="Daum C."/>
            <person name="Ng V."/>
            <person name="Clum A."/>
            <person name="Steindorff A."/>
            <person name="Ohm R.A."/>
            <person name="Martin F."/>
            <person name="Silar P."/>
            <person name="Natvig D.O."/>
            <person name="Lalanne C."/>
            <person name="Gautier V."/>
            <person name="Ament-Velasquez S.L."/>
            <person name="Kruys A."/>
            <person name="Hutchinson M.I."/>
            <person name="Powell A.J."/>
            <person name="Barry K."/>
            <person name="Miller A.N."/>
            <person name="Grigoriev I.V."/>
            <person name="Debuchy R."/>
            <person name="Gladieux P."/>
            <person name="Hiltunen Thoren M."/>
            <person name="Johannesson H."/>
        </authorList>
    </citation>
    <scope>NUCLEOTIDE SEQUENCE</scope>
    <source>
        <strain evidence="1">CBS 958.72</strain>
    </source>
</reference>